<keyword evidence="2" id="KW-1185">Reference proteome</keyword>
<evidence type="ECO:0000313" key="1">
    <source>
        <dbReference type="EMBL" id="GHO59597.1"/>
    </source>
</evidence>
<organism evidence="1 2">
    <name type="scientific">Ktedonobacter robiniae</name>
    <dbReference type="NCBI Taxonomy" id="2778365"/>
    <lineage>
        <taxon>Bacteria</taxon>
        <taxon>Bacillati</taxon>
        <taxon>Chloroflexota</taxon>
        <taxon>Ktedonobacteria</taxon>
        <taxon>Ktedonobacterales</taxon>
        <taxon>Ktedonobacteraceae</taxon>
        <taxon>Ktedonobacter</taxon>
    </lineage>
</organism>
<evidence type="ECO:0000313" key="2">
    <source>
        <dbReference type="Proteomes" id="UP000654345"/>
    </source>
</evidence>
<gene>
    <name evidence="1" type="ORF">KSB_80720</name>
</gene>
<comment type="caution">
    <text evidence="1">The sequence shown here is derived from an EMBL/GenBank/DDBJ whole genome shotgun (WGS) entry which is preliminary data.</text>
</comment>
<accession>A0ABQ3V4A7</accession>
<sequence length="80" mass="9391">MRIIAHKGANERIASCMFYNGCLHLKALEENRELVRHRIQTLFMLGRGINEREPVQVFCETWYRLLHVCQPICDYGLDGI</sequence>
<dbReference type="Proteomes" id="UP000654345">
    <property type="component" value="Unassembled WGS sequence"/>
</dbReference>
<protein>
    <submittedName>
        <fullName evidence="1">Uncharacterized protein</fullName>
    </submittedName>
</protein>
<reference evidence="1 2" key="1">
    <citation type="journal article" date="2021" name="Int. J. Syst. Evol. Microbiol.">
        <title>Reticulibacter mediterranei gen. nov., sp. nov., within the new family Reticulibacteraceae fam. nov., and Ktedonospora formicarum gen. nov., sp. nov., Ktedonobacter robiniae sp. nov., Dictyobacter formicarum sp. nov. and Dictyobacter arantiisoli sp. nov., belonging to the class Ktedonobacteria.</title>
        <authorList>
            <person name="Yabe S."/>
            <person name="Zheng Y."/>
            <person name="Wang C.M."/>
            <person name="Sakai Y."/>
            <person name="Abe K."/>
            <person name="Yokota A."/>
            <person name="Donadio S."/>
            <person name="Cavaletti L."/>
            <person name="Monciardini P."/>
        </authorList>
    </citation>
    <scope>NUCLEOTIDE SEQUENCE [LARGE SCALE GENOMIC DNA]</scope>
    <source>
        <strain evidence="1 2">SOSP1-30</strain>
    </source>
</reference>
<proteinExistence type="predicted"/>
<name>A0ABQ3V4A7_9CHLR</name>
<dbReference type="EMBL" id="BNJG01000003">
    <property type="protein sequence ID" value="GHO59597.1"/>
    <property type="molecule type" value="Genomic_DNA"/>
</dbReference>